<keyword evidence="5 6" id="KW-0472">Membrane</keyword>
<evidence type="ECO:0000313" key="8">
    <source>
        <dbReference type="EMBL" id="KAI7841288.1"/>
    </source>
</evidence>
<dbReference type="InterPro" id="IPR003439">
    <property type="entry name" value="ABC_transporter-like_ATP-bd"/>
</dbReference>
<dbReference type="InterPro" id="IPR017871">
    <property type="entry name" value="ABC_transporter-like_CS"/>
</dbReference>
<organism evidence="8 9">
    <name type="scientific">Chlorella ohadii</name>
    <dbReference type="NCBI Taxonomy" id="2649997"/>
    <lineage>
        <taxon>Eukaryota</taxon>
        <taxon>Viridiplantae</taxon>
        <taxon>Chlorophyta</taxon>
        <taxon>core chlorophytes</taxon>
        <taxon>Trebouxiophyceae</taxon>
        <taxon>Chlorellales</taxon>
        <taxon>Chlorellaceae</taxon>
        <taxon>Chlorella clade</taxon>
        <taxon>Chlorella</taxon>
    </lineage>
</organism>
<feature type="transmembrane region" description="Helical" evidence="6">
    <location>
        <begin position="755"/>
        <end position="784"/>
    </location>
</feature>
<dbReference type="PROSITE" id="PS50893">
    <property type="entry name" value="ABC_TRANSPORTER_2"/>
    <property type="match status" value="1"/>
</dbReference>
<evidence type="ECO:0000256" key="6">
    <source>
        <dbReference type="SAM" id="Phobius"/>
    </source>
</evidence>
<dbReference type="GO" id="GO:0016887">
    <property type="term" value="F:ATP hydrolysis activity"/>
    <property type="evidence" value="ECO:0007669"/>
    <property type="project" value="InterPro"/>
</dbReference>
<feature type="transmembrane region" description="Helical" evidence="6">
    <location>
        <begin position="549"/>
        <end position="568"/>
    </location>
</feature>
<dbReference type="Gene3D" id="3.40.50.300">
    <property type="entry name" value="P-loop containing nucleotide triphosphate hydrolases"/>
    <property type="match status" value="2"/>
</dbReference>
<feature type="transmembrane region" description="Helical" evidence="6">
    <location>
        <begin position="1106"/>
        <end position="1126"/>
    </location>
</feature>
<dbReference type="Pfam" id="PF00005">
    <property type="entry name" value="ABC_tran"/>
    <property type="match status" value="2"/>
</dbReference>
<feature type="domain" description="ABC transporter" evidence="7">
    <location>
        <begin position="160"/>
        <end position="409"/>
    </location>
</feature>
<proteinExistence type="predicted"/>
<dbReference type="Proteomes" id="UP001205105">
    <property type="component" value="Unassembled WGS sequence"/>
</dbReference>
<feature type="transmembrane region" description="Helical" evidence="6">
    <location>
        <begin position="648"/>
        <end position="668"/>
    </location>
</feature>
<feature type="transmembrane region" description="Helical" evidence="6">
    <location>
        <begin position="621"/>
        <end position="642"/>
    </location>
</feature>
<keyword evidence="3 6" id="KW-0812">Transmembrane</keyword>
<feature type="transmembrane region" description="Helical" evidence="6">
    <location>
        <begin position="689"/>
        <end position="708"/>
    </location>
</feature>
<protein>
    <recommendedName>
        <fullName evidence="7">ABC transporter domain-containing protein</fullName>
    </recommendedName>
</protein>
<evidence type="ECO:0000259" key="7">
    <source>
        <dbReference type="PROSITE" id="PS50893"/>
    </source>
</evidence>
<name>A0AAD5DRT6_9CHLO</name>
<dbReference type="GO" id="GO:0140359">
    <property type="term" value="F:ABC-type transporter activity"/>
    <property type="evidence" value="ECO:0007669"/>
    <property type="project" value="InterPro"/>
</dbReference>
<dbReference type="InterPro" id="IPR013525">
    <property type="entry name" value="ABC2_TM"/>
</dbReference>
<evidence type="ECO:0000256" key="2">
    <source>
        <dbReference type="ARBA" id="ARBA00022448"/>
    </source>
</evidence>
<keyword evidence="2" id="KW-0813">Transport</keyword>
<dbReference type="GO" id="GO:0071944">
    <property type="term" value="C:cell periphery"/>
    <property type="evidence" value="ECO:0007669"/>
    <property type="project" value="UniProtKB-ARBA"/>
</dbReference>
<sequence>MEPAPHPKRQSRLSKASARLLSGVPSEPDDPFLLATRLSSSLQDDEDLEVAALEMLHAQQIQRHAAVVLRRRDGRVQLVDMARWQLSQRRSLLRTVMSQQESAADMLGRLRRRYDRAGVPMPAVTVRFRNLCVKGRVVAAAPAPPASGTNKAQTATQRMLSTLGRGRSTRELAILEGVSGVLRPGRFTVLLGPSAAGKSCLLRALAGRLRAQRGLQLGLHFGELTCRETLDFAAYCRGTDTCMGVGQVGQLEARERQLGIHADHATAYFMTALQAASRHSLATDLMLRLLGLEACADTPVGNAMVRGISGGQRRRVTVGEMLVGPSNPLLADEISNGLDTATTLDILKALRELCHTMQSTVVAALLQPSPEALALADELLLLSSGRLVYQGPPELALPFFQARPRPLAQGLCCPPGHAATDFLQAVTTAADQPVSNLKQPAYCCRWYADLRFLAEPSCKAHPAASAAPQRYWSGAPEAYSFIVARQLEAAFWATLEGAQRQQELGQALEGGGGSRLCLSLRRYGRSAAGIAGAVLSRGFRMQGRNPRYVVMRLLQSAIMGFCCGTLFLNQPKQTIQDGQMQAGAFSAPTILINRLPAYFAQRDARFYPPWAIALAEMATQLPICFAEAWVWTLLVYFLVGYSVCPRLLMFWAIMLLSNLFTASLFMASSAACRTQTTAAAVQARPGGRNFLNVVQLGSAGFLISGPAMPGPWVAAYWSNPLAYFIRALAINEMTSPDWNQDTAALVLHAKGYGTAYWWCWVAVAVGLGSYCLNVGALVAALSWLSMPSKPRMMGWRAYLERKLSCRGPEALSQQEARQWRSLQAGAKIAGGLTTGDIRINGQPLRPAQFAHLLGYVEQADVHLPQATVEEAVYFSARLRLPAGTLAEEARAAAAEVLDLVELTGMQQARVGLPGLWGLSQEQRRRLSIAVELAANPSLCFLDEPTSGLDSHAAALVMRSVRTMAGSGRTVAFDELLLLRRGGQAIFFGPLGGPGAPALVSYLQALPGVPPITQGANPADWMMEVTSADAEAAAGTRFAEAYAASELRRSSEALVDQLSQPADAGGRSRAAAAAAIEQPGFWLQLGLLLLRNLRQYARLKQYQMTRLYITVLAALPCPTTTFLNVMFICGANYMGIIFFSRLNCLMVQEVIHVRRSVFYREHAAGMYGALPYALAEFLVELPFSLVNATLFSLLFWLMLGFQRGEGKFGWYLLFVFLSSLCYIYMGVLMVHAAPSLQLARTYAAFAMPLFNLFGSVSSFIESFFGYRYSFRGYLVLFLLGFCLLFFTGCLYSLARIRWQKR</sequence>
<reference evidence="8" key="1">
    <citation type="submission" date="2020-11" db="EMBL/GenBank/DDBJ databases">
        <title>Chlorella ohadii genome sequencing and assembly.</title>
        <authorList>
            <person name="Murik O."/>
            <person name="Treves H."/>
            <person name="Kedem I."/>
            <person name="Shotland Y."/>
            <person name="Kaplan A."/>
        </authorList>
    </citation>
    <scope>NUCLEOTIDE SEQUENCE</scope>
    <source>
        <strain evidence="8">1</strain>
    </source>
</reference>
<evidence type="ECO:0000313" key="9">
    <source>
        <dbReference type="Proteomes" id="UP001205105"/>
    </source>
</evidence>
<dbReference type="PROSITE" id="PS00211">
    <property type="entry name" value="ABC_TRANSPORTER_1"/>
    <property type="match status" value="1"/>
</dbReference>
<gene>
    <name evidence="8" type="ORF">COHA_005061</name>
</gene>
<accession>A0AAD5DRT6</accession>
<evidence type="ECO:0000256" key="1">
    <source>
        <dbReference type="ARBA" id="ARBA00004141"/>
    </source>
</evidence>
<keyword evidence="9" id="KW-1185">Reference proteome</keyword>
<keyword evidence="4 6" id="KW-1133">Transmembrane helix</keyword>
<dbReference type="GO" id="GO:0005524">
    <property type="term" value="F:ATP binding"/>
    <property type="evidence" value="ECO:0007669"/>
    <property type="project" value="InterPro"/>
</dbReference>
<evidence type="ECO:0000256" key="4">
    <source>
        <dbReference type="ARBA" id="ARBA00022989"/>
    </source>
</evidence>
<dbReference type="PANTHER" id="PTHR19241">
    <property type="entry name" value="ATP-BINDING CASSETTE TRANSPORTER"/>
    <property type="match status" value="1"/>
</dbReference>
<feature type="transmembrane region" description="Helical" evidence="6">
    <location>
        <begin position="1271"/>
        <end position="1293"/>
    </location>
</feature>
<feature type="transmembrane region" description="Helical" evidence="6">
    <location>
        <begin position="1207"/>
        <end position="1229"/>
    </location>
</feature>
<dbReference type="Pfam" id="PF01061">
    <property type="entry name" value="ABC2_membrane"/>
    <property type="match status" value="2"/>
</dbReference>
<dbReference type="EMBL" id="JADXDR010000065">
    <property type="protein sequence ID" value="KAI7841288.1"/>
    <property type="molecule type" value="Genomic_DNA"/>
</dbReference>
<dbReference type="SUPFAM" id="SSF52540">
    <property type="entry name" value="P-loop containing nucleoside triphosphate hydrolases"/>
    <property type="match status" value="2"/>
</dbReference>
<feature type="transmembrane region" description="Helical" evidence="6">
    <location>
        <begin position="1241"/>
        <end position="1259"/>
    </location>
</feature>
<feature type="transmembrane region" description="Helical" evidence="6">
    <location>
        <begin position="1171"/>
        <end position="1195"/>
    </location>
</feature>
<dbReference type="InterPro" id="IPR027417">
    <property type="entry name" value="P-loop_NTPase"/>
</dbReference>
<evidence type="ECO:0000256" key="3">
    <source>
        <dbReference type="ARBA" id="ARBA00022692"/>
    </source>
</evidence>
<comment type="caution">
    <text evidence="8">The sequence shown here is derived from an EMBL/GenBank/DDBJ whole genome shotgun (WGS) entry which is preliminary data.</text>
</comment>
<evidence type="ECO:0000256" key="5">
    <source>
        <dbReference type="ARBA" id="ARBA00023136"/>
    </source>
</evidence>
<dbReference type="GO" id="GO:0016020">
    <property type="term" value="C:membrane"/>
    <property type="evidence" value="ECO:0007669"/>
    <property type="project" value="UniProtKB-SubCell"/>
</dbReference>
<comment type="subcellular location">
    <subcellularLocation>
        <location evidence="1">Membrane</location>
        <topology evidence="1">Multi-pass membrane protein</topology>
    </subcellularLocation>
</comment>